<gene>
    <name evidence="4" type="ORF">PGLA1383_LOCUS30469</name>
</gene>
<evidence type="ECO:0000313" key="4">
    <source>
        <dbReference type="EMBL" id="CAE8612680.1"/>
    </source>
</evidence>
<dbReference type="SUPFAM" id="SSF51004">
    <property type="entry name" value="C-terminal (heme d1) domain of cytochrome cd1-nitrite reductase"/>
    <property type="match status" value="1"/>
</dbReference>
<dbReference type="PANTHER" id="PTHR30344:SF1">
    <property type="entry name" value="6-PHOSPHOGLUCONOLACTONASE"/>
    <property type="match status" value="1"/>
</dbReference>
<evidence type="ECO:0000259" key="3">
    <source>
        <dbReference type="Pfam" id="PF03109"/>
    </source>
</evidence>
<dbReference type="AlphaFoldDB" id="A0A813FEQ1"/>
<dbReference type="Pfam" id="PF03109">
    <property type="entry name" value="ABC1"/>
    <property type="match status" value="1"/>
</dbReference>
<dbReference type="InterPro" id="IPR050282">
    <property type="entry name" value="Cycloisomerase_2"/>
</dbReference>
<proteinExistence type="inferred from homology"/>
<feature type="domain" description="ABC1 atypical kinase-like" evidence="3">
    <location>
        <begin position="1"/>
        <end position="98"/>
    </location>
</feature>
<feature type="region of interest" description="Disordered" evidence="2">
    <location>
        <begin position="402"/>
        <end position="427"/>
    </location>
</feature>
<dbReference type="Gene3D" id="2.130.10.10">
    <property type="entry name" value="YVTN repeat-like/Quinoprotein amine dehydrogenase"/>
    <property type="match status" value="1"/>
</dbReference>
<evidence type="ECO:0000313" key="5">
    <source>
        <dbReference type="Proteomes" id="UP000654075"/>
    </source>
</evidence>
<evidence type="ECO:0000256" key="1">
    <source>
        <dbReference type="ARBA" id="ARBA00005564"/>
    </source>
</evidence>
<dbReference type="PANTHER" id="PTHR30344">
    <property type="entry name" value="6-PHOSPHOGLUCONOLACTONASE-RELATED"/>
    <property type="match status" value="1"/>
</dbReference>
<dbReference type="InterPro" id="IPR015943">
    <property type="entry name" value="WD40/YVTN_repeat-like_dom_sf"/>
</dbReference>
<evidence type="ECO:0000256" key="2">
    <source>
        <dbReference type="SAM" id="MobiDB-lite"/>
    </source>
</evidence>
<protein>
    <recommendedName>
        <fullName evidence="3">ABC1 atypical kinase-like domain-containing protein</fullName>
    </recommendedName>
</protein>
<dbReference type="InterPro" id="IPR019405">
    <property type="entry name" value="Lactonase_7-beta_prop"/>
</dbReference>
<reference evidence="4" key="1">
    <citation type="submission" date="2021-02" db="EMBL/GenBank/DDBJ databases">
        <authorList>
            <person name="Dougan E. K."/>
            <person name="Rhodes N."/>
            <person name="Thang M."/>
            <person name="Chan C."/>
        </authorList>
    </citation>
    <scope>NUCLEOTIDE SEQUENCE</scope>
</reference>
<dbReference type="OrthoDB" id="427480at2759"/>
<accession>A0A813FEQ1</accession>
<dbReference type="Proteomes" id="UP000654075">
    <property type="component" value="Unassembled WGS sequence"/>
</dbReference>
<comment type="caution">
    <text evidence="4">The sequence shown here is derived from an EMBL/GenBank/DDBJ whole genome shotgun (WGS) entry which is preliminary data.</text>
</comment>
<dbReference type="EMBL" id="CAJNNV010025146">
    <property type="protein sequence ID" value="CAE8612680.1"/>
    <property type="molecule type" value="Genomic_DNA"/>
</dbReference>
<dbReference type="InterPro" id="IPR011048">
    <property type="entry name" value="Haem_d1_sf"/>
</dbReference>
<comment type="similarity">
    <text evidence="1">Belongs to the cycloisomerase 2 family.</text>
</comment>
<keyword evidence="5" id="KW-1185">Reference proteome</keyword>
<sequence>MEFIDGCQLSSDDAMLTQDERVSLMTELVRAYAHGLFVSGHFNGDPHAGNLLVTRRGGKAHCVLLDWGLTKSLPPNRRKAAAELMVATGMKDTCGIVKAFKDMGMNFSGSIDPEPEMLLAILRHISLIERKAESRKIASNFGKTVSKLVENKVDLHSKVDSYTGDFFFIFRVATLIKGICAILDIRAQFLDIFVQVSREALRGPCCVLDSEANRRLQLQLTGFPPGYSTAEASLLRIAQEAIRSGGAVGVQVAKVASDGTLLLSMSCGTVAYTSWQQLGPNDRFPLGSPCVSRALIATATLRALQERGVTPQAATGGVWLNFPGPAGTSVARVAEGGGPWAKPPPKASTRFMADLDAIAAWLDHAPPLGAGGAGFAPWWPAAAHAASCAQLLRAAAAGGASNSNSNSYNKNNSNSNNNNSAGASAPGSSLGEAIRSLFHEAGVLASPASESPVQISKPILSLEAAEIEASQDSLLASLGAEEMQCMHLMDACLANHELVRGSKELPSGLAASAGGLATVLARALSSRSGGSCRTSCARLWKEVAAGDDLSCVRAGPQGEVLVVLLTCANAANGRLGEAPRKSGRTLLYDPEAGTLTAAGMLRLETSLTHLNWLFLLIRILSENREIRKVPVGWDRGTSFHPTLPVCYVVNELSSEVSVFQFDRRLAEKLANSDSDSVSSEPTLRLVQTVRTIPDAFPGDMNTCGRISVHSAGNFVLVSNRGHDSITVFRIHHELAHAGMLSLAHLQHTRGATPRHFQMDASGQWLITANQDSNNIGVFRFNLATGSLDWTGNEYNVPSPNFVCSVTPRPETRVRTLRTATLSTPPGHTGITMASKL</sequence>
<dbReference type="Pfam" id="PF10282">
    <property type="entry name" value="Lactonase"/>
    <property type="match status" value="1"/>
</dbReference>
<dbReference type="InterPro" id="IPR004147">
    <property type="entry name" value="ABC1_dom"/>
</dbReference>
<organism evidence="4 5">
    <name type="scientific">Polarella glacialis</name>
    <name type="common">Dinoflagellate</name>
    <dbReference type="NCBI Taxonomy" id="89957"/>
    <lineage>
        <taxon>Eukaryota</taxon>
        <taxon>Sar</taxon>
        <taxon>Alveolata</taxon>
        <taxon>Dinophyceae</taxon>
        <taxon>Suessiales</taxon>
        <taxon>Suessiaceae</taxon>
        <taxon>Polarella</taxon>
    </lineage>
</organism>
<name>A0A813FEQ1_POLGL</name>
<dbReference type="GO" id="GO:0017057">
    <property type="term" value="F:6-phosphogluconolactonase activity"/>
    <property type="evidence" value="ECO:0007669"/>
    <property type="project" value="TreeGrafter"/>
</dbReference>